<feature type="non-terminal residue" evidence="9">
    <location>
        <position position="219"/>
    </location>
</feature>
<evidence type="ECO:0000256" key="8">
    <source>
        <dbReference type="SAM" id="Phobius"/>
    </source>
</evidence>
<dbReference type="VEuPathDB" id="VectorBase:LDEU013259"/>
<keyword evidence="8" id="KW-0812">Transmembrane</keyword>
<dbReference type="SUPFAM" id="SSF48264">
    <property type="entry name" value="Cytochrome P450"/>
    <property type="match status" value="1"/>
</dbReference>
<keyword evidence="8" id="KW-1133">Transmembrane helix</keyword>
<keyword evidence="5" id="KW-0560">Oxidoreductase</keyword>
<dbReference type="GO" id="GO:0004497">
    <property type="term" value="F:monooxygenase activity"/>
    <property type="evidence" value="ECO:0007669"/>
    <property type="project" value="UniProtKB-KW"/>
</dbReference>
<dbReference type="Pfam" id="PF00067">
    <property type="entry name" value="p450"/>
    <property type="match status" value="1"/>
</dbReference>
<keyword evidence="4" id="KW-0479">Metal-binding</keyword>
<comment type="similarity">
    <text evidence="2">Belongs to the cytochrome P450 family.</text>
</comment>
<evidence type="ECO:0000256" key="7">
    <source>
        <dbReference type="ARBA" id="ARBA00023033"/>
    </source>
</evidence>
<dbReference type="GO" id="GO:0005506">
    <property type="term" value="F:iron ion binding"/>
    <property type="evidence" value="ECO:0007669"/>
    <property type="project" value="InterPro"/>
</dbReference>
<dbReference type="AlphaFoldDB" id="A0A443RTT4"/>
<evidence type="ECO:0000256" key="3">
    <source>
        <dbReference type="ARBA" id="ARBA00022617"/>
    </source>
</evidence>
<feature type="non-terminal residue" evidence="9">
    <location>
        <position position="1"/>
    </location>
</feature>
<evidence type="ECO:0000256" key="2">
    <source>
        <dbReference type="ARBA" id="ARBA00010617"/>
    </source>
</evidence>
<proteinExistence type="inferred from homology"/>
<keyword evidence="7" id="KW-0503">Monooxygenase</keyword>
<dbReference type="Gene3D" id="1.10.630.10">
    <property type="entry name" value="Cytochrome P450"/>
    <property type="match status" value="1"/>
</dbReference>
<evidence type="ECO:0000256" key="4">
    <source>
        <dbReference type="ARBA" id="ARBA00022723"/>
    </source>
</evidence>
<dbReference type="PANTHER" id="PTHR24291:SF50">
    <property type="entry name" value="BIFUNCTIONAL ALBAFLAVENONE MONOOXYGENASE_TERPENE SYNTHASE"/>
    <property type="match status" value="1"/>
</dbReference>
<dbReference type="InterPro" id="IPR001128">
    <property type="entry name" value="Cyt_P450"/>
</dbReference>
<protein>
    <submittedName>
        <fullName evidence="9">P450 CYP319A1-like protein</fullName>
    </submittedName>
</protein>
<evidence type="ECO:0000256" key="6">
    <source>
        <dbReference type="ARBA" id="ARBA00023004"/>
    </source>
</evidence>
<keyword evidence="8" id="KW-0472">Membrane</keyword>
<evidence type="ECO:0000256" key="5">
    <source>
        <dbReference type="ARBA" id="ARBA00023002"/>
    </source>
</evidence>
<dbReference type="GO" id="GO:0020037">
    <property type="term" value="F:heme binding"/>
    <property type="evidence" value="ECO:0007669"/>
    <property type="project" value="InterPro"/>
</dbReference>
<dbReference type="GO" id="GO:0016705">
    <property type="term" value="F:oxidoreductase activity, acting on paired donors, with incorporation or reduction of molecular oxygen"/>
    <property type="evidence" value="ECO:0007669"/>
    <property type="project" value="InterPro"/>
</dbReference>
<keyword evidence="6" id="KW-0408">Iron</keyword>
<reference evidence="9 10" key="1">
    <citation type="journal article" date="2018" name="Gigascience">
        <title>Genomes of trombidid mites reveal novel predicted allergens and laterally-transferred genes associated with secondary metabolism.</title>
        <authorList>
            <person name="Dong X."/>
            <person name="Chaisiri K."/>
            <person name="Xia D."/>
            <person name="Armstrong S.D."/>
            <person name="Fang Y."/>
            <person name="Donnelly M.J."/>
            <person name="Kadowaki T."/>
            <person name="McGarry J.W."/>
            <person name="Darby A.C."/>
            <person name="Makepeace B.L."/>
        </authorList>
    </citation>
    <scope>NUCLEOTIDE SEQUENCE [LARGE SCALE GENOMIC DNA]</scope>
    <source>
        <strain evidence="9">UoL-UT</strain>
    </source>
</reference>
<comment type="caution">
    <text evidence="9">The sequence shown here is derived from an EMBL/GenBank/DDBJ whole genome shotgun (WGS) entry which is preliminary data.</text>
</comment>
<evidence type="ECO:0000313" key="9">
    <source>
        <dbReference type="EMBL" id="RWS18781.1"/>
    </source>
</evidence>
<keyword evidence="3" id="KW-0349">Heme</keyword>
<dbReference type="EMBL" id="NCKV01034451">
    <property type="protein sequence ID" value="RWS18781.1"/>
    <property type="molecule type" value="Genomic_DNA"/>
</dbReference>
<dbReference type="InterPro" id="IPR036396">
    <property type="entry name" value="Cyt_P450_sf"/>
</dbReference>
<dbReference type="Proteomes" id="UP000288716">
    <property type="component" value="Unassembled WGS sequence"/>
</dbReference>
<evidence type="ECO:0000313" key="10">
    <source>
        <dbReference type="Proteomes" id="UP000288716"/>
    </source>
</evidence>
<sequence length="219" mass="25931">SLTTFYQRNFLWQQIDQILDLIHIIKEQFARRVINPTICLDFIYYKTWSGKQLRAKFNWFKTLFASLRMENDNPGIDSLCDQINKLLDYDKTLSDETMYYELLSFLIAGFETCSFVLIVALFKLGIRKDVQEKLRKEVNAMFKHKQGEESELNRDDVNEMKYLECVIHEVMRLYPPIHIFGCKSDTEINIDGCVFPKGTNVTFPVWEIHRDEQSFQNAN</sequence>
<organism evidence="9 10">
    <name type="scientific">Leptotrombidium deliense</name>
    <dbReference type="NCBI Taxonomy" id="299467"/>
    <lineage>
        <taxon>Eukaryota</taxon>
        <taxon>Metazoa</taxon>
        <taxon>Ecdysozoa</taxon>
        <taxon>Arthropoda</taxon>
        <taxon>Chelicerata</taxon>
        <taxon>Arachnida</taxon>
        <taxon>Acari</taxon>
        <taxon>Acariformes</taxon>
        <taxon>Trombidiformes</taxon>
        <taxon>Prostigmata</taxon>
        <taxon>Anystina</taxon>
        <taxon>Parasitengona</taxon>
        <taxon>Trombiculoidea</taxon>
        <taxon>Trombiculidae</taxon>
        <taxon>Leptotrombidium</taxon>
    </lineage>
</organism>
<dbReference type="STRING" id="299467.A0A443RTT4"/>
<dbReference type="OrthoDB" id="2023at2759"/>
<gene>
    <name evidence="9" type="ORF">B4U80_12421</name>
</gene>
<feature type="transmembrane region" description="Helical" evidence="8">
    <location>
        <begin position="102"/>
        <end position="126"/>
    </location>
</feature>
<comment type="cofactor">
    <cofactor evidence="1">
        <name>heme</name>
        <dbReference type="ChEBI" id="CHEBI:30413"/>
    </cofactor>
</comment>
<dbReference type="PANTHER" id="PTHR24291">
    <property type="entry name" value="CYTOCHROME P450 FAMILY 4"/>
    <property type="match status" value="1"/>
</dbReference>
<name>A0A443RTT4_9ACAR</name>
<dbReference type="InterPro" id="IPR050196">
    <property type="entry name" value="Cytochrome_P450_Monoox"/>
</dbReference>
<keyword evidence="10" id="KW-1185">Reference proteome</keyword>
<evidence type="ECO:0000256" key="1">
    <source>
        <dbReference type="ARBA" id="ARBA00001971"/>
    </source>
</evidence>
<accession>A0A443RTT4</accession>